<comment type="caution">
    <text evidence="3">The sequence shown here is derived from an EMBL/GenBank/DDBJ whole genome shotgun (WGS) entry which is preliminary data.</text>
</comment>
<dbReference type="PIRSF" id="PIRSF026631">
    <property type="entry name" value="UCP026631"/>
    <property type="match status" value="1"/>
</dbReference>
<dbReference type="InterPro" id="IPR014529">
    <property type="entry name" value="UCP026631"/>
</dbReference>
<keyword evidence="1" id="KW-1133">Transmembrane helix</keyword>
<accession>A0ABT4X479</accession>
<dbReference type="PANTHER" id="PTHR34473">
    <property type="entry name" value="UPF0699 TRANSMEMBRANE PROTEIN YDBS"/>
    <property type="match status" value="1"/>
</dbReference>
<sequence>MMSEPKRLHPAAMILNFFKGLIETVKNFIIPFGVAFFLNQNKLVTMIAIVVIALVFISLIILSILRWRKFTYRIEEDELRIEEGLITRKKKYIPIERIQTINTSAGIIQQLFKLVKLQVETAGGGKEAEVSLAAITQIEANQLQKMLLEKKKEMAQADLNDEIVVQKEVVQKTEEPSQNMVYKMNGPELLIAASTSSGIGMVISGVIAIYTQVDEYVKLDWLFDQFSFLDSAGVAVIAFLIFLALFIAWLFSIVGMLLKYANFSVVRKKNELVISRGLIEKHQTTLPLKRIQAIKIKEGLIRQPFGYASITIVSAGGSAMEQDKSTVLFPIIKKKEVQKRLNEMLPDYAPEEGLNHLPKRALRRYLLRASWPVVAVIPLSILFPPWGYFSVLLLPFFWLIGYMGFKDAGWKISHKKLLISSRFLGKTTVVMQKRRMQVYKVSRSYFQRRKKLVSIHTTIKSSMLMESFSVKDADEKDSETIFQWYSYQKRANG</sequence>
<name>A0ABT4X479_9BACI</name>
<feature type="transmembrane region" description="Helical" evidence="1">
    <location>
        <begin position="388"/>
        <end position="405"/>
    </location>
</feature>
<dbReference type="Proteomes" id="UP001211894">
    <property type="component" value="Unassembled WGS sequence"/>
</dbReference>
<dbReference type="PANTHER" id="PTHR34473:SF2">
    <property type="entry name" value="UPF0699 TRANSMEMBRANE PROTEIN YDBT"/>
    <property type="match status" value="1"/>
</dbReference>
<feature type="transmembrane region" description="Helical" evidence="1">
    <location>
        <begin position="233"/>
        <end position="258"/>
    </location>
</feature>
<feature type="transmembrane region" description="Helical" evidence="1">
    <location>
        <begin position="12"/>
        <end position="37"/>
    </location>
</feature>
<dbReference type="EMBL" id="JAQKAB010000004">
    <property type="protein sequence ID" value="MDA7026549.1"/>
    <property type="molecule type" value="Genomic_DNA"/>
</dbReference>
<reference evidence="3 4" key="1">
    <citation type="submission" date="2023-01" db="EMBL/GenBank/DDBJ databases">
        <title>Bacillus changyiensis sp. nov., isolated from a coastal deposit.</title>
        <authorList>
            <person name="Xiao G."/>
            <person name="Lai Q."/>
            <person name="Hu Z."/>
            <person name="Shao Z."/>
        </authorList>
    </citation>
    <scope>NUCLEOTIDE SEQUENCE [LARGE SCALE GENOMIC DNA]</scope>
    <source>
        <strain evidence="3 4">CLL-7-23</strain>
    </source>
</reference>
<organism evidence="3 4">
    <name type="scientific">Bacillus changyiensis</name>
    <dbReference type="NCBI Taxonomy" id="3004103"/>
    <lineage>
        <taxon>Bacteria</taxon>
        <taxon>Bacillati</taxon>
        <taxon>Bacillota</taxon>
        <taxon>Bacilli</taxon>
        <taxon>Bacillales</taxon>
        <taxon>Bacillaceae</taxon>
        <taxon>Bacillus</taxon>
    </lineage>
</organism>
<feature type="transmembrane region" description="Helical" evidence="1">
    <location>
        <begin position="189"/>
        <end position="213"/>
    </location>
</feature>
<dbReference type="Pfam" id="PF03703">
    <property type="entry name" value="bPH_2"/>
    <property type="match status" value="3"/>
</dbReference>
<feature type="transmembrane region" description="Helical" evidence="1">
    <location>
        <begin position="43"/>
        <end position="65"/>
    </location>
</feature>
<keyword evidence="1" id="KW-0812">Transmembrane</keyword>
<evidence type="ECO:0000313" key="4">
    <source>
        <dbReference type="Proteomes" id="UP001211894"/>
    </source>
</evidence>
<gene>
    <name evidence="3" type="ORF">PJ311_07950</name>
</gene>
<proteinExistence type="predicted"/>
<evidence type="ECO:0000259" key="2">
    <source>
        <dbReference type="Pfam" id="PF03703"/>
    </source>
</evidence>
<feature type="transmembrane region" description="Helical" evidence="1">
    <location>
        <begin position="365"/>
        <end position="382"/>
    </location>
</feature>
<dbReference type="RefSeq" id="WP_271340402.1">
    <property type="nucleotide sequence ID" value="NZ_JAQKAB010000004.1"/>
</dbReference>
<evidence type="ECO:0000256" key="1">
    <source>
        <dbReference type="SAM" id="Phobius"/>
    </source>
</evidence>
<dbReference type="InterPro" id="IPR005182">
    <property type="entry name" value="YdbS-like_PH"/>
</dbReference>
<feature type="domain" description="YdbS-like PH" evidence="2">
    <location>
        <begin position="67"/>
        <end position="145"/>
    </location>
</feature>
<feature type="domain" description="YdbS-like PH" evidence="2">
    <location>
        <begin position="407"/>
        <end position="485"/>
    </location>
</feature>
<protein>
    <submittedName>
        <fullName evidence="3">PH domain-containing protein</fullName>
    </submittedName>
</protein>
<keyword evidence="1" id="KW-0472">Membrane</keyword>
<feature type="domain" description="YdbS-like PH" evidence="2">
    <location>
        <begin position="260"/>
        <end position="339"/>
    </location>
</feature>
<evidence type="ECO:0000313" key="3">
    <source>
        <dbReference type="EMBL" id="MDA7026549.1"/>
    </source>
</evidence>
<keyword evidence="4" id="KW-1185">Reference proteome</keyword>